<name>A0A937FTQ8_9BACT</name>
<feature type="region of interest" description="Disordered" evidence="1">
    <location>
        <begin position="290"/>
        <end position="351"/>
    </location>
</feature>
<keyword evidence="3" id="KW-1185">Reference proteome</keyword>
<reference evidence="2" key="1">
    <citation type="submission" date="2021-01" db="EMBL/GenBank/DDBJ databases">
        <title>Fulvivirga kasyanovii gen. nov., sp nov., a novel member of the phylum Bacteroidetes isolated from seawater in a mussel farm.</title>
        <authorList>
            <person name="Zhao L.-H."/>
            <person name="Wang Z.-J."/>
        </authorList>
    </citation>
    <scope>NUCLEOTIDE SEQUENCE</scope>
    <source>
        <strain evidence="2">29W222</strain>
    </source>
</reference>
<evidence type="ECO:0008006" key="4">
    <source>
        <dbReference type="Google" id="ProtNLM"/>
    </source>
</evidence>
<protein>
    <recommendedName>
        <fullName evidence="4">Phage tail collar domain-containing protein</fullName>
    </recommendedName>
</protein>
<sequence>MKELVFNTGGRKLFNEDFEALQALSKSFESFYLTEDPFVITGVNITSVSGNIYNVSPGYVWLGNRIRRFDGATNTDLTSDLFINVRDTEESKEYFDNVSRVSSRTYGSILSNTSLGGSNSLRISRTTDARRYVKDVLGGKVVLLTPFTTTQTVQNNLTLQGDLTVSGFKFGASGQKVTAIKTTVTDSHSDLATSKAVKDHVVNHGAPKGFIGMWSGAIAEIPSGWVLCDGRAAVNGQTIPNLKGKFIVGYDPNDNDYDAIGKTGGEKEVTLTEAQLPVHKHDISMESAGNHIHNASTGSAGSHSHTGSIGYGGTHSHTVNNDPYHTPDGTDYTPGEWGGTSSGNGVVATSSNGYHNHSITINSVGNHTHTVTIGNGGNHIHTLSMGNTGQGHAHENRPPFYTLAFIIKTV</sequence>
<evidence type="ECO:0000313" key="2">
    <source>
        <dbReference type="EMBL" id="MBL6445664.1"/>
    </source>
</evidence>
<dbReference type="CDD" id="cd22641">
    <property type="entry name" value="C24-like"/>
    <property type="match status" value="1"/>
</dbReference>
<accession>A0A937FTQ8</accession>
<comment type="caution">
    <text evidence="2">The sequence shown here is derived from an EMBL/GenBank/DDBJ whole genome shotgun (WGS) entry which is preliminary data.</text>
</comment>
<evidence type="ECO:0000313" key="3">
    <source>
        <dbReference type="Proteomes" id="UP000614216"/>
    </source>
</evidence>
<organism evidence="2 3">
    <name type="scientific">Fulvivirga marina</name>
    <dbReference type="NCBI Taxonomy" id="2494733"/>
    <lineage>
        <taxon>Bacteria</taxon>
        <taxon>Pseudomonadati</taxon>
        <taxon>Bacteroidota</taxon>
        <taxon>Cytophagia</taxon>
        <taxon>Cytophagales</taxon>
        <taxon>Fulvivirgaceae</taxon>
        <taxon>Fulvivirga</taxon>
    </lineage>
</organism>
<feature type="compositionally biased region" description="Low complexity" evidence="1">
    <location>
        <begin position="295"/>
        <end position="308"/>
    </location>
</feature>
<dbReference type="SUPFAM" id="SSF88874">
    <property type="entry name" value="Receptor-binding domain of short tail fibre protein gp12"/>
    <property type="match status" value="1"/>
</dbReference>
<dbReference type="RefSeq" id="WP_202855203.1">
    <property type="nucleotide sequence ID" value="NZ_JAEUGD010000016.1"/>
</dbReference>
<dbReference type="AlphaFoldDB" id="A0A937FTQ8"/>
<gene>
    <name evidence="2" type="ORF">JMN32_05050</name>
</gene>
<dbReference type="EMBL" id="JAEUGD010000016">
    <property type="protein sequence ID" value="MBL6445664.1"/>
    <property type="molecule type" value="Genomic_DNA"/>
</dbReference>
<proteinExistence type="predicted"/>
<dbReference type="Proteomes" id="UP000614216">
    <property type="component" value="Unassembled WGS sequence"/>
</dbReference>
<evidence type="ECO:0000256" key="1">
    <source>
        <dbReference type="SAM" id="MobiDB-lite"/>
    </source>
</evidence>